<evidence type="ECO:0000313" key="2">
    <source>
        <dbReference type="Proteomes" id="UP000649753"/>
    </source>
</evidence>
<sequence length="192" mass="21446">MAATVLATVGTGSPASAWTNTTHSPYRFCGDCFVMFYWGLAPSGHCPATGYPHRQVGWFFMIPFGGGWTPTDQPDWRWCRNCFGLFFNGFWPDRGRCIGTNIENIPHRTGSTFPYNYVLPHDIGEPPGTQANWEFCINCFQLFFNGWAPQRGVCFAYGGPHVPDPNAFHFAIPVSSYESGRGLRDLSPGFEP</sequence>
<comment type="caution">
    <text evidence="1">The sequence shown here is derived from an EMBL/GenBank/DDBJ whole genome shotgun (WGS) entry which is preliminary data.</text>
</comment>
<accession>A0A927M817</accession>
<dbReference type="EMBL" id="JADBEB010000001">
    <property type="protein sequence ID" value="MBE1488396.1"/>
    <property type="molecule type" value="Genomic_DNA"/>
</dbReference>
<organism evidence="1 2">
    <name type="scientific">Plantactinospora soyae</name>
    <dbReference type="NCBI Taxonomy" id="1544732"/>
    <lineage>
        <taxon>Bacteria</taxon>
        <taxon>Bacillati</taxon>
        <taxon>Actinomycetota</taxon>
        <taxon>Actinomycetes</taxon>
        <taxon>Micromonosporales</taxon>
        <taxon>Micromonosporaceae</taxon>
        <taxon>Plantactinospora</taxon>
    </lineage>
</organism>
<protein>
    <submittedName>
        <fullName evidence="1">Uncharacterized protein</fullName>
    </submittedName>
</protein>
<dbReference type="RefSeq" id="WP_192768067.1">
    <property type="nucleotide sequence ID" value="NZ_JADBEB010000001.1"/>
</dbReference>
<dbReference type="AlphaFoldDB" id="A0A927M817"/>
<reference evidence="1" key="1">
    <citation type="submission" date="2020-10" db="EMBL/GenBank/DDBJ databases">
        <title>Sequencing the genomes of 1000 actinobacteria strains.</title>
        <authorList>
            <person name="Klenk H.-P."/>
        </authorList>
    </citation>
    <scope>NUCLEOTIDE SEQUENCE</scope>
    <source>
        <strain evidence="1">DSM 46832</strain>
    </source>
</reference>
<keyword evidence="2" id="KW-1185">Reference proteome</keyword>
<dbReference type="Proteomes" id="UP000649753">
    <property type="component" value="Unassembled WGS sequence"/>
</dbReference>
<proteinExistence type="predicted"/>
<gene>
    <name evidence="1" type="ORF">H4W31_004034</name>
</gene>
<name>A0A927M817_9ACTN</name>
<evidence type="ECO:0000313" key="1">
    <source>
        <dbReference type="EMBL" id="MBE1488396.1"/>
    </source>
</evidence>